<sequence length="335" mass="36361">MKDLLAKAQNFFKSELGLLIATIVFAPLGIYLVWKNQKFTKNGRIIFSAVATLVFLIGVGTINSNSVKMNQLNAAYQKLETKQQRTAVNYDGLKSDYESLESKSEKYHKKMKPYEKLSEAAATKLKNDSAAADKVTSLLNDLPSVDQLDSNDEASLKKARDTYNSLTADQKELVNVTPLSELESALPGVKKKEAAAAAAAKKKKEEAAAAAKAKAAAAAAAKAKAAEEERRGYETGITYDQLARTPDSYMGKKVKFYGEVVQIMEDGDSVQARLAVNGDYDNMLLCDWTSSTVSSRILENDQITIFGVSAGLITYESTMGGDITIPSVAVDKISH</sequence>
<proteinExistence type="predicted"/>
<protein>
    <submittedName>
        <fullName evidence="3">Uncharacterized protein</fullName>
    </submittedName>
</protein>
<feature type="transmembrane region" description="Helical" evidence="2">
    <location>
        <begin position="16"/>
        <end position="33"/>
    </location>
</feature>
<feature type="transmembrane region" description="Helical" evidence="2">
    <location>
        <begin position="45"/>
        <end position="62"/>
    </location>
</feature>
<organism evidence="3 4">
    <name type="scientific">Lacticaseibacillus yichunensis</name>
    <dbReference type="NCBI Taxonomy" id="2486015"/>
    <lineage>
        <taxon>Bacteria</taxon>
        <taxon>Bacillati</taxon>
        <taxon>Bacillota</taxon>
        <taxon>Bacilli</taxon>
        <taxon>Lactobacillales</taxon>
        <taxon>Lactobacillaceae</taxon>
        <taxon>Lacticaseibacillus</taxon>
    </lineage>
</organism>
<evidence type="ECO:0000256" key="1">
    <source>
        <dbReference type="SAM" id="Coils"/>
    </source>
</evidence>
<feature type="coiled-coil region" evidence="1">
    <location>
        <begin position="62"/>
        <end position="110"/>
    </location>
</feature>
<keyword evidence="2" id="KW-0472">Membrane</keyword>
<evidence type="ECO:0000313" key="3">
    <source>
        <dbReference type="EMBL" id="MFD1433107.1"/>
    </source>
</evidence>
<evidence type="ECO:0000313" key="4">
    <source>
        <dbReference type="Proteomes" id="UP001597192"/>
    </source>
</evidence>
<name>A0ABW4CQQ2_9LACO</name>
<evidence type="ECO:0000256" key="2">
    <source>
        <dbReference type="SAM" id="Phobius"/>
    </source>
</evidence>
<keyword evidence="1" id="KW-0175">Coiled coil</keyword>
<keyword evidence="2" id="KW-1133">Transmembrane helix</keyword>
<dbReference type="Proteomes" id="UP001597192">
    <property type="component" value="Unassembled WGS sequence"/>
</dbReference>
<dbReference type="RefSeq" id="WP_125698403.1">
    <property type="nucleotide sequence ID" value="NZ_JBHTOG010000056.1"/>
</dbReference>
<accession>A0ABW4CQQ2</accession>
<dbReference type="EMBL" id="JBHTOG010000056">
    <property type="protein sequence ID" value="MFD1433107.1"/>
    <property type="molecule type" value="Genomic_DNA"/>
</dbReference>
<comment type="caution">
    <text evidence="3">The sequence shown here is derived from an EMBL/GenBank/DDBJ whole genome shotgun (WGS) entry which is preliminary data.</text>
</comment>
<keyword evidence="2" id="KW-0812">Transmembrane</keyword>
<reference evidence="4" key="1">
    <citation type="journal article" date="2019" name="Int. J. Syst. Evol. Microbiol.">
        <title>The Global Catalogue of Microorganisms (GCM) 10K type strain sequencing project: providing services to taxonomists for standard genome sequencing and annotation.</title>
        <authorList>
            <consortium name="The Broad Institute Genomics Platform"/>
            <consortium name="The Broad Institute Genome Sequencing Center for Infectious Disease"/>
            <person name="Wu L."/>
            <person name="Ma J."/>
        </authorList>
    </citation>
    <scope>NUCLEOTIDE SEQUENCE [LARGE SCALE GENOMIC DNA]</scope>
    <source>
        <strain evidence="4">CCM 8947</strain>
    </source>
</reference>
<keyword evidence="4" id="KW-1185">Reference proteome</keyword>
<gene>
    <name evidence="3" type="ORF">ACFQ47_10565</name>
</gene>